<dbReference type="EMBL" id="JAAGAX010000008">
    <property type="protein sequence ID" value="KAF2306661.1"/>
    <property type="molecule type" value="Genomic_DNA"/>
</dbReference>
<accession>A0A6A6LYZ8</accession>
<evidence type="ECO:0000256" key="4">
    <source>
        <dbReference type="ARBA" id="ARBA00023163"/>
    </source>
</evidence>
<dbReference type="InterPro" id="IPR036093">
    <property type="entry name" value="NAC_dom_sf"/>
</dbReference>
<keyword evidence="8" id="KW-1185">Reference proteome</keyword>
<feature type="domain" description="NAC" evidence="6">
    <location>
        <begin position="5"/>
        <end position="168"/>
    </location>
</feature>
<keyword evidence="5" id="KW-0539">Nucleus</keyword>
<dbReference type="AlphaFoldDB" id="A0A6A6LYZ8"/>
<keyword evidence="4" id="KW-0804">Transcription</keyword>
<dbReference type="GO" id="GO:0003677">
    <property type="term" value="F:DNA binding"/>
    <property type="evidence" value="ECO:0007669"/>
    <property type="project" value="UniProtKB-KW"/>
</dbReference>
<evidence type="ECO:0000313" key="7">
    <source>
        <dbReference type="EMBL" id="KAF2306661.1"/>
    </source>
</evidence>
<name>A0A6A6LYZ8_HEVBR</name>
<dbReference type="Pfam" id="PF02365">
    <property type="entry name" value="NAM"/>
    <property type="match status" value="2"/>
</dbReference>
<comment type="subcellular location">
    <subcellularLocation>
        <location evidence="1">Nucleus</location>
    </subcellularLocation>
</comment>
<dbReference type="GO" id="GO:0006355">
    <property type="term" value="P:regulation of DNA-templated transcription"/>
    <property type="evidence" value="ECO:0007669"/>
    <property type="project" value="InterPro"/>
</dbReference>
<evidence type="ECO:0000313" key="8">
    <source>
        <dbReference type="Proteomes" id="UP000467840"/>
    </source>
</evidence>
<reference evidence="7 8" key="1">
    <citation type="journal article" date="2020" name="Mol. Plant">
        <title>The Chromosome-Based Rubber Tree Genome Provides New Insights into Spurge Genome Evolution and Rubber Biosynthesis.</title>
        <authorList>
            <person name="Liu J."/>
            <person name="Shi C."/>
            <person name="Shi C.C."/>
            <person name="Li W."/>
            <person name="Zhang Q.J."/>
            <person name="Zhang Y."/>
            <person name="Li K."/>
            <person name="Lu H.F."/>
            <person name="Shi C."/>
            <person name="Zhu S.T."/>
            <person name="Xiao Z.Y."/>
            <person name="Nan H."/>
            <person name="Yue Y."/>
            <person name="Zhu X.G."/>
            <person name="Wu Y."/>
            <person name="Hong X.N."/>
            <person name="Fan G.Y."/>
            <person name="Tong Y."/>
            <person name="Zhang D."/>
            <person name="Mao C.L."/>
            <person name="Liu Y.L."/>
            <person name="Hao S.J."/>
            <person name="Liu W.Q."/>
            <person name="Lv M.Q."/>
            <person name="Zhang H.B."/>
            <person name="Liu Y."/>
            <person name="Hu-Tang G.R."/>
            <person name="Wang J.P."/>
            <person name="Wang J.H."/>
            <person name="Sun Y.H."/>
            <person name="Ni S.B."/>
            <person name="Chen W.B."/>
            <person name="Zhang X.C."/>
            <person name="Jiao Y.N."/>
            <person name="Eichler E.E."/>
            <person name="Li G.H."/>
            <person name="Liu X."/>
            <person name="Gao L.Z."/>
        </authorList>
    </citation>
    <scope>NUCLEOTIDE SEQUENCE [LARGE SCALE GENOMIC DNA]</scope>
    <source>
        <strain evidence="8">cv. GT1</strain>
        <tissue evidence="7">Leaf</tissue>
    </source>
</reference>
<dbReference type="PROSITE" id="PS51005">
    <property type="entry name" value="NAC"/>
    <property type="match status" value="2"/>
</dbReference>
<dbReference type="SUPFAM" id="SSF101941">
    <property type="entry name" value="NAC domain"/>
    <property type="match status" value="2"/>
</dbReference>
<comment type="caution">
    <text evidence="7">The sequence shown here is derived from an EMBL/GenBank/DDBJ whole genome shotgun (WGS) entry which is preliminary data.</text>
</comment>
<feature type="domain" description="NAC" evidence="6">
    <location>
        <begin position="177"/>
        <end position="322"/>
    </location>
</feature>
<protein>
    <recommendedName>
        <fullName evidence="6">NAC domain-containing protein</fullName>
    </recommendedName>
</protein>
<gene>
    <name evidence="7" type="ORF">GH714_020203</name>
</gene>
<evidence type="ECO:0000259" key="6">
    <source>
        <dbReference type="PROSITE" id="PS51005"/>
    </source>
</evidence>
<evidence type="ECO:0000256" key="1">
    <source>
        <dbReference type="ARBA" id="ARBA00004123"/>
    </source>
</evidence>
<organism evidence="7 8">
    <name type="scientific">Hevea brasiliensis</name>
    <name type="common">Para rubber tree</name>
    <name type="synonym">Siphonia brasiliensis</name>
    <dbReference type="NCBI Taxonomy" id="3981"/>
    <lineage>
        <taxon>Eukaryota</taxon>
        <taxon>Viridiplantae</taxon>
        <taxon>Streptophyta</taxon>
        <taxon>Embryophyta</taxon>
        <taxon>Tracheophyta</taxon>
        <taxon>Spermatophyta</taxon>
        <taxon>Magnoliopsida</taxon>
        <taxon>eudicotyledons</taxon>
        <taxon>Gunneridae</taxon>
        <taxon>Pentapetalae</taxon>
        <taxon>rosids</taxon>
        <taxon>fabids</taxon>
        <taxon>Malpighiales</taxon>
        <taxon>Euphorbiaceae</taxon>
        <taxon>Crotonoideae</taxon>
        <taxon>Micrandreae</taxon>
        <taxon>Hevea</taxon>
    </lineage>
</organism>
<evidence type="ECO:0000256" key="2">
    <source>
        <dbReference type="ARBA" id="ARBA00023015"/>
    </source>
</evidence>
<proteinExistence type="predicted"/>
<dbReference type="Gene3D" id="2.170.150.80">
    <property type="entry name" value="NAC domain"/>
    <property type="match status" value="2"/>
</dbReference>
<keyword evidence="3" id="KW-0238">DNA-binding</keyword>
<sequence length="423" mass="49271">MQATYPLGVLIRPNDKELLQILVAKIQGYDDPRIPVININDCEPWELPRKYICRVHSSPFPIIFLELPCVCRVLGVDSSDREWYFFRRRQEPNHRTTKAGYYKVTGKGIKIKDRQEEIGTKTFLVYYKEATELAPYPESFDGWTGQNCTSNNWLVPPEAARVTKMMTSTISPSESAQDVGAGFRPKEKELVNYFLKLKLLGHDHQVRRIPELDVYKREPWDFPCFEHVEYSGANSSDEEWYFFHRCRTGRPSRTTKVGYWKNTGRKSKIRDEQEEIGTKRIFVFYIGRTPRGERTGWIIHEYTAAFNLPNQRAFVLCKLFKKRMPVTGEVELSRKMAACNLENQNSYQKTNNSAFDEGETSHLMTFENQATDFAIQEEAHSQPIPHLGSFYDCNEQNHRLNSALNSPMQDFTCDDLWDFSFDA</sequence>
<evidence type="ECO:0000256" key="5">
    <source>
        <dbReference type="ARBA" id="ARBA00023242"/>
    </source>
</evidence>
<evidence type="ECO:0000256" key="3">
    <source>
        <dbReference type="ARBA" id="ARBA00023125"/>
    </source>
</evidence>
<dbReference type="PANTHER" id="PTHR31989">
    <property type="entry name" value="NAC DOMAIN-CONTAINING PROTEIN 82-RELATED"/>
    <property type="match status" value="1"/>
</dbReference>
<dbReference type="GO" id="GO:0005634">
    <property type="term" value="C:nucleus"/>
    <property type="evidence" value="ECO:0007669"/>
    <property type="project" value="UniProtKB-SubCell"/>
</dbReference>
<dbReference type="Proteomes" id="UP000467840">
    <property type="component" value="Chromosome 9"/>
</dbReference>
<keyword evidence="2" id="KW-0805">Transcription regulation</keyword>
<dbReference type="InterPro" id="IPR003441">
    <property type="entry name" value="NAC-dom"/>
</dbReference>